<keyword evidence="4 6" id="KW-0067">ATP-binding</keyword>
<dbReference type="FunFam" id="3.40.50.300:FF:000016">
    <property type="entry name" value="Oligopeptide ABC transporter ATP-binding component"/>
    <property type="match status" value="1"/>
</dbReference>
<sequence length="565" mass="61548">MTTTPVLSVRGLSVGYRVSRELREVLHDISFDVAPGQVLALVGESGSGKTTTGHAILGLLPGNGELTAGSITFRGEELTTFTGKQWRDLRGRTVSLIPQDPTVSLDPVRRVGHQVEDVLRLHTDLDAAARRERVHELFELVGFTEVARRYEQYPHELSGGMRQRVLIAAAVAGDPDLIIADEPTSGLDVTVQKQVLDLIDTLRERSSTSIVLITHDLGVAADRSDVIGVMQQGRLVEFGPTAEVIADPRHDYTRRLLASVPSRLSLRADRRPVPPDADTLIDVRDLRKEFGDFPAVNGISFSVRAGETVSIVGESGSGKTTTARILTGLTAASDGSVSVLGTEITGLRRSGFRPLRRDIQIVYQNPYSSFDPRFDVFDVVAEPLLSFADDSVRWARHSRRGRRRVFGDRVAAALESAALPADFIDRHPRELSGGQRQRVAIARALVLEPKILVLDEPISALDVSVAAQILALLERLQRERGLTYVFISHDLAAVAALSDRVVVMRHGEIVEQGPVEQVFGNPTDEYTVRLLSAIAGGDLPGDEFFDGEIPSSAAQLTATSRRAHS</sequence>
<dbReference type="PANTHER" id="PTHR43776">
    <property type="entry name" value="TRANSPORT ATP-BINDING PROTEIN"/>
    <property type="match status" value="1"/>
</dbReference>
<organism evidence="6 7">
    <name type="scientific">Gordonia polyisoprenivorans</name>
    <dbReference type="NCBI Taxonomy" id="84595"/>
    <lineage>
        <taxon>Bacteria</taxon>
        <taxon>Bacillati</taxon>
        <taxon>Actinomycetota</taxon>
        <taxon>Actinomycetes</taxon>
        <taxon>Mycobacteriales</taxon>
        <taxon>Gordoniaceae</taxon>
        <taxon>Gordonia</taxon>
    </lineage>
</organism>
<dbReference type="GO" id="GO:0016887">
    <property type="term" value="F:ATP hydrolysis activity"/>
    <property type="evidence" value="ECO:0007669"/>
    <property type="project" value="InterPro"/>
</dbReference>
<dbReference type="CDD" id="cd03257">
    <property type="entry name" value="ABC_NikE_OppD_transporters"/>
    <property type="match status" value="2"/>
</dbReference>
<evidence type="ECO:0000313" key="6">
    <source>
        <dbReference type="EMBL" id="NKY05025.1"/>
    </source>
</evidence>
<dbReference type="Pfam" id="PF00005">
    <property type="entry name" value="ABC_tran"/>
    <property type="match status" value="2"/>
</dbReference>
<dbReference type="GO" id="GO:0005524">
    <property type="term" value="F:ATP binding"/>
    <property type="evidence" value="ECO:0007669"/>
    <property type="project" value="UniProtKB-KW"/>
</dbReference>
<dbReference type="NCBIfam" id="NF008453">
    <property type="entry name" value="PRK11308.1"/>
    <property type="match status" value="2"/>
</dbReference>
<evidence type="ECO:0000313" key="7">
    <source>
        <dbReference type="Proteomes" id="UP000563898"/>
    </source>
</evidence>
<dbReference type="InterPro" id="IPR027417">
    <property type="entry name" value="P-loop_NTPase"/>
</dbReference>
<dbReference type="SMART" id="SM00382">
    <property type="entry name" value="AAA"/>
    <property type="match status" value="2"/>
</dbReference>
<dbReference type="GO" id="GO:0015833">
    <property type="term" value="P:peptide transport"/>
    <property type="evidence" value="ECO:0007669"/>
    <property type="project" value="InterPro"/>
</dbReference>
<keyword evidence="2" id="KW-0813">Transport</keyword>
<keyword evidence="3" id="KW-0547">Nucleotide-binding</keyword>
<dbReference type="Proteomes" id="UP000563898">
    <property type="component" value="Unassembled WGS sequence"/>
</dbReference>
<dbReference type="InterPro" id="IPR013563">
    <property type="entry name" value="Oligopep_ABC_C"/>
</dbReference>
<dbReference type="Gene3D" id="3.40.50.300">
    <property type="entry name" value="P-loop containing nucleotide triphosphate hydrolases"/>
    <property type="match status" value="2"/>
</dbReference>
<dbReference type="Pfam" id="PF08352">
    <property type="entry name" value="oligo_HPY"/>
    <property type="match status" value="1"/>
</dbReference>
<dbReference type="PROSITE" id="PS00211">
    <property type="entry name" value="ABC_TRANSPORTER_1"/>
    <property type="match status" value="2"/>
</dbReference>
<name>A0A846WU49_9ACTN</name>
<evidence type="ECO:0000256" key="2">
    <source>
        <dbReference type="ARBA" id="ARBA00022448"/>
    </source>
</evidence>
<dbReference type="RefSeq" id="WP_006368983.1">
    <property type="nucleotide sequence ID" value="NZ_CP116236.1"/>
</dbReference>
<dbReference type="PROSITE" id="PS50893">
    <property type="entry name" value="ABC_TRANSPORTER_2"/>
    <property type="match status" value="2"/>
</dbReference>
<proteinExistence type="inferred from homology"/>
<comment type="caution">
    <text evidence="6">The sequence shown here is derived from an EMBL/GenBank/DDBJ whole genome shotgun (WGS) entry which is preliminary data.</text>
</comment>
<dbReference type="InterPro" id="IPR017871">
    <property type="entry name" value="ABC_transporter-like_CS"/>
</dbReference>
<feature type="domain" description="ABC transporter" evidence="5">
    <location>
        <begin position="281"/>
        <end position="531"/>
    </location>
</feature>
<dbReference type="InterPro" id="IPR003593">
    <property type="entry name" value="AAA+_ATPase"/>
</dbReference>
<reference evidence="6 7" key="1">
    <citation type="submission" date="2020-04" db="EMBL/GenBank/DDBJ databases">
        <title>MicrobeNet Type strains.</title>
        <authorList>
            <person name="Nicholson A.C."/>
        </authorList>
    </citation>
    <scope>NUCLEOTIDE SEQUENCE [LARGE SCALE GENOMIC DNA]</scope>
    <source>
        <strain evidence="6 7">ATCC BAA-14</strain>
    </source>
</reference>
<dbReference type="GO" id="GO:0055085">
    <property type="term" value="P:transmembrane transport"/>
    <property type="evidence" value="ECO:0007669"/>
    <property type="project" value="UniProtKB-ARBA"/>
</dbReference>
<accession>A0A846WU49</accession>
<evidence type="ECO:0000256" key="3">
    <source>
        <dbReference type="ARBA" id="ARBA00022741"/>
    </source>
</evidence>
<dbReference type="AlphaFoldDB" id="A0A846WU49"/>
<evidence type="ECO:0000256" key="1">
    <source>
        <dbReference type="ARBA" id="ARBA00005417"/>
    </source>
</evidence>
<comment type="similarity">
    <text evidence="1">Belongs to the ABC transporter superfamily.</text>
</comment>
<dbReference type="SUPFAM" id="SSF52540">
    <property type="entry name" value="P-loop containing nucleoside triphosphate hydrolases"/>
    <property type="match status" value="2"/>
</dbReference>
<dbReference type="InterPro" id="IPR003439">
    <property type="entry name" value="ABC_transporter-like_ATP-bd"/>
</dbReference>
<gene>
    <name evidence="6" type="ORF">HGA05_26040</name>
</gene>
<dbReference type="InterPro" id="IPR050319">
    <property type="entry name" value="ABC_transp_ATP-bind"/>
</dbReference>
<evidence type="ECO:0000259" key="5">
    <source>
        <dbReference type="PROSITE" id="PS50893"/>
    </source>
</evidence>
<dbReference type="NCBIfam" id="NF007739">
    <property type="entry name" value="PRK10419.1"/>
    <property type="match status" value="2"/>
</dbReference>
<protein>
    <submittedName>
        <fullName evidence="6">ABC transporter ATP-binding protein</fullName>
    </submittedName>
</protein>
<evidence type="ECO:0000256" key="4">
    <source>
        <dbReference type="ARBA" id="ARBA00022840"/>
    </source>
</evidence>
<feature type="domain" description="ABC transporter" evidence="5">
    <location>
        <begin position="9"/>
        <end position="257"/>
    </location>
</feature>
<dbReference type="EMBL" id="JAAXPC010000027">
    <property type="protein sequence ID" value="NKY05025.1"/>
    <property type="molecule type" value="Genomic_DNA"/>
</dbReference>